<dbReference type="EMBL" id="CAFBLX010000448">
    <property type="protein sequence ID" value="CAB4929018.1"/>
    <property type="molecule type" value="Genomic_DNA"/>
</dbReference>
<sequence length="201" mass="20704">MEEDRMMTSGSMSGSSVRDCGRRPTSSTATTFPSRRALSIAARVRAGLSTSAASVTTTMSRRNCSSVVSSSAASESTSIETSIGSRILLSSRATPHARTSSSRLASMARAARLSASAEASGPSFGPRSCTSIAASAPLSSRQTGAKYGCTVNSPVSVSTVEPASASANVTPQFDMKKPPPSRRGCYLFQTSSGRLFSLTPA</sequence>
<feature type="region of interest" description="Disordered" evidence="1">
    <location>
        <begin position="51"/>
        <end position="71"/>
    </location>
</feature>
<feature type="compositionally biased region" description="Polar residues" evidence="1">
    <location>
        <begin position="24"/>
        <end position="33"/>
    </location>
</feature>
<organism evidence="2">
    <name type="scientific">freshwater metagenome</name>
    <dbReference type="NCBI Taxonomy" id="449393"/>
    <lineage>
        <taxon>unclassified sequences</taxon>
        <taxon>metagenomes</taxon>
        <taxon>ecological metagenomes</taxon>
    </lineage>
</organism>
<name>A0A6J7ICU1_9ZZZZ</name>
<accession>A0A6J7ICU1</accession>
<feature type="compositionally biased region" description="Low complexity" evidence="1">
    <location>
        <begin position="7"/>
        <end position="16"/>
    </location>
</feature>
<protein>
    <submittedName>
        <fullName evidence="2">Unannotated protein</fullName>
    </submittedName>
</protein>
<proteinExistence type="predicted"/>
<evidence type="ECO:0000256" key="1">
    <source>
        <dbReference type="SAM" id="MobiDB-lite"/>
    </source>
</evidence>
<feature type="region of interest" description="Disordered" evidence="1">
    <location>
        <begin position="1"/>
        <end position="34"/>
    </location>
</feature>
<evidence type="ECO:0000313" key="2">
    <source>
        <dbReference type="EMBL" id="CAB4929018.1"/>
    </source>
</evidence>
<gene>
    <name evidence="2" type="ORF">UFOPK3472_03987</name>
</gene>
<reference evidence="2" key="1">
    <citation type="submission" date="2020-05" db="EMBL/GenBank/DDBJ databases">
        <authorList>
            <person name="Chiriac C."/>
            <person name="Salcher M."/>
            <person name="Ghai R."/>
            <person name="Kavagutti S V."/>
        </authorList>
    </citation>
    <scope>NUCLEOTIDE SEQUENCE</scope>
</reference>
<dbReference type="AlphaFoldDB" id="A0A6J7ICU1"/>